<dbReference type="EMBL" id="VDEP01000373">
    <property type="protein sequence ID" value="KAA1093607.1"/>
    <property type="molecule type" value="Genomic_DNA"/>
</dbReference>
<reference evidence="4 5" key="1">
    <citation type="submission" date="2019-05" db="EMBL/GenBank/DDBJ databases">
        <title>Emergence of the Ug99 lineage of the wheat stem rust pathogen through somatic hybridization.</title>
        <authorList>
            <person name="Li F."/>
            <person name="Upadhyaya N.M."/>
            <person name="Sperschneider J."/>
            <person name="Matny O."/>
            <person name="Nguyen-Phuc H."/>
            <person name="Mago R."/>
            <person name="Raley C."/>
            <person name="Miller M.E."/>
            <person name="Silverstein K.A.T."/>
            <person name="Henningsen E."/>
            <person name="Hirsch C.D."/>
            <person name="Visser B."/>
            <person name="Pretorius Z.A."/>
            <person name="Steffenson B.J."/>
            <person name="Schwessinger B."/>
            <person name="Dodds P.N."/>
            <person name="Figueroa M."/>
        </authorList>
    </citation>
    <scope>NUCLEOTIDE SEQUENCE [LARGE SCALE GENOMIC DNA]</scope>
    <source>
        <strain evidence="2">21-0</strain>
        <strain evidence="3 5">Ug99</strain>
    </source>
</reference>
<evidence type="ECO:0000313" key="3">
    <source>
        <dbReference type="EMBL" id="KAA1093607.1"/>
    </source>
</evidence>
<evidence type="ECO:0000313" key="5">
    <source>
        <dbReference type="Proteomes" id="UP000325313"/>
    </source>
</evidence>
<dbReference type="Proteomes" id="UP000325313">
    <property type="component" value="Unassembled WGS sequence"/>
</dbReference>
<evidence type="ECO:0000313" key="4">
    <source>
        <dbReference type="Proteomes" id="UP000324748"/>
    </source>
</evidence>
<proteinExistence type="predicted"/>
<dbReference type="EMBL" id="VSWC01000080">
    <property type="protein sequence ID" value="KAA1092506.1"/>
    <property type="molecule type" value="Genomic_DNA"/>
</dbReference>
<gene>
    <name evidence="2" type="ORF">PGT21_005474</name>
    <name evidence="3" type="ORF">PGTUg99_007641</name>
</gene>
<keyword evidence="4" id="KW-1185">Reference proteome</keyword>
<protein>
    <submittedName>
        <fullName evidence="2">Uncharacterized protein</fullName>
    </submittedName>
</protein>
<name>A0A5B0NV41_PUCGR</name>
<feature type="compositionally biased region" description="Polar residues" evidence="1">
    <location>
        <begin position="72"/>
        <end position="104"/>
    </location>
</feature>
<sequence>MEEASLALQNDRPQPVCARCAHVNGSNSATRRGCQLGKPTKKAGPTRDASPRLGAVPNQASPRHRQPGHQVAHSSDSMNLGPQTNCITGTDSNSLQSETASPVNNAGAVT</sequence>
<evidence type="ECO:0000313" key="2">
    <source>
        <dbReference type="EMBL" id="KAA1092506.1"/>
    </source>
</evidence>
<organism evidence="2 4">
    <name type="scientific">Puccinia graminis f. sp. tritici</name>
    <dbReference type="NCBI Taxonomy" id="56615"/>
    <lineage>
        <taxon>Eukaryota</taxon>
        <taxon>Fungi</taxon>
        <taxon>Dikarya</taxon>
        <taxon>Basidiomycota</taxon>
        <taxon>Pucciniomycotina</taxon>
        <taxon>Pucciniomycetes</taxon>
        <taxon>Pucciniales</taxon>
        <taxon>Pucciniaceae</taxon>
        <taxon>Puccinia</taxon>
    </lineage>
</organism>
<comment type="caution">
    <text evidence="2">The sequence shown here is derived from an EMBL/GenBank/DDBJ whole genome shotgun (WGS) entry which is preliminary data.</text>
</comment>
<dbReference type="Proteomes" id="UP000324748">
    <property type="component" value="Unassembled WGS sequence"/>
</dbReference>
<dbReference type="AlphaFoldDB" id="A0A5B0NV41"/>
<evidence type="ECO:0000256" key="1">
    <source>
        <dbReference type="SAM" id="MobiDB-lite"/>
    </source>
</evidence>
<accession>A0A5B0NV41</accession>
<feature type="region of interest" description="Disordered" evidence="1">
    <location>
        <begin position="27"/>
        <end position="110"/>
    </location>
</feature>